<keyword evidence="10" id="KW-1185">Reference proteome</keyword>
<sequence>MLYKYFFLLIYIICLQSYFCLYKKRKPFYLQINIKKNYKNINTCNEPIKRYFYLLIKFPTSSIRGYKNFKLLYINKITIAIDKIKEKERKIYLDKQYKEDKIFKPGENILLNSKKNVTNTHNTGSENNFKEEKNIQKKKIENKKYKELHNLEVNLKKWKNQNEKNTIKKKRIKKSKDLIDEDNINNRKDVFSNNKNDKNEGNKKMKNENEDKKEKKKDEKKKDEKKKDEKKNRKENEDEDEGENENENEGENKKKKKKQEEMNKEDDNNSNRNFTFEKSSVDNIADDGYFSNSKSSIDFFINQHKDILLKSKSNIMKMSCTNVNKNVKSEASIDDILYGGFLNIYKPVDLYSMKVCEKVKYVLKNYFFSLNKKNIDLKVGHGGTLDPFAEGVLIIGIQKATKKLSDFLKCYKKYLALSIFGFETDTLDREGKIIKEKKIRVYKKDIFENIKNFIGWKDQIPPIYSAKRVKGLRLYEYARKNIPVHIKSNKVHINNIKYLNEFDFPFFDFQIHCSGGTYIRSLIRDFAYSLNTYATLIKLIRIEQNQYKSIDSLHYDNINIHNIKKYFIKL</sequence>
<name>A0A1J1GY54_PLAGA</name>
<comment type="similarity">
    <text evidence="1">Belongs to the pseudouridine synthase TruB family.</text>
</comment>
<dbReference type="GO" id="GO:0160148">
    <property type="term" value="F:tRNA pseudouridine(55) synthase activity"/>
    <property type="evidence" value="ECO:0007669"/>
    <property type="project" value="UniProtKB-EC"/>
</dbReference>
<evidence type="ECO:0000313" key="10">
    <source>
        <dbReference type="Proteomes" id="UP000220797"/>
    </source>
</evidence>
<dbReference type="OrthoDB" id="9995526at2759"/>
<evidence type="ECO:0000256" key="4">
    <source>
        <dbReference type="ARBA" id="ARBA00023235"/>
    </source>
</evidence>
<dbReference type="EC" id="5.4.99.25" evidence="2"/>
<keyword evidence="7" id="KW-0472">Membrane</keyword>
<feature type="region of interest" description="Disordered" evidence="6">
    <location>
        <begin position="187"/>
        <end position="275"/>
    </location>
</feature>
<keyword evidence="5" id="KW-0175">Coiled coil</keyword>
<evidence type="ECO:0000256" key="5">
    <source>
        <dbReference type="SAM" id="Coils"/>
    </source>
</evidence>
<dbReference type="GO" id="GO:0005634">
    <property type="term" value="C:nucleus"/>
    <property type="evidence" value="ECO:0007669"/>
    <property type="project" value="TreeGrafter"/>
</dbReference>
<evidence type="ECO:0000256" key="6">
    <source>
        <dbReference type="SAM" id="MobiDB-lite"/>
    </source>
</evidence>
<feature type="compositionally biased region" description="Acidic residues" evidence="6">
    <location>
        <begin position="237"/>
        <end position="249"/>
    </location>
</feature>
<feature type="domain" description="Pseudouridine synthase II N-terminal" evidence="8">
    <location>
        <begin position="378"/>
        <end position="519"/>
    </location>
</feature>
<dbReference type="EMBL" id="CVMV01000096">
    <property type="protein sequence ID" value="CRG97192.1"/>
    <property type="molecule type" value="Genomic_DNA"/>
</dbReference>
<dbReference type="SUPFAM" id="SSF55120">
    <property type="entry name" value="Pseudouridine synthase"/>
    <property type="match status" value="1"/>
</dbReference>
<keyword evidence="4 9" id="KW-0413">Isomerase</keyword>
<feature type="compositionally biased region" description="Basic and acidic residues" evidence="6">
    <location>
        <begin position="187"/>
        <end position="236"/>
    </location>
</feature>
<dbReference type="NCBIfam" id="TIGR00431">
    <property type="entry name" value="TruB"/>
    <property type="match status" value="1"/>
</dbReference>
<dbReference type="VEuPathDB" id="PlasmoDB:PGAL8A_00477100"/>
<dbReference type="GeneID" id="39733304"/>
<dbReference type="GO" id="GO:0006400">
    <property type="term" value="P:tRNA modification"/>
    <property type="evidence" value="ECO:0007669"/>
    <property type="project" value="TreeGrafter"/>
</dbReference>
<dbReference type="HAMAP" id="MF_01080">
    <property type="entry name" value="TruB_bact"/>
    <property type="match status" value="1"/>
</dbReference>
<accession>A0A1J1GY54</accession>
<proteinExistence type="inferred from homology"/>
<evidence type="ECO:0000256" key="2">
    <source>
        <dbReference type="ARBA" id="ARBA00012787"/>
    </source>
</evidence>
<evidence type="ECO:0000259" key="8">
    <source>
        <dbReference type="Pfam" id="PF01509"/>
    </source>
</evidence>
<dbReference type="RefSeq" id="XP_028529995.1">
    <property type="nucleotide sequence ID" value="XM_028673554.1"/>
</dbReference>
<dbReference type="GO" id="GO:1990481">
    <property type="term" value="P:mRNA pseudouridine synthesis"/>
    <property type="evidence" value="ECO:0007669"/>
    <property type="project" value="TreeGrafter"/>
</dbReference>
<evidence type="ECO:0000256" key="1">
    <source>
        <dbReference type="ARBA" id="ARBA00008999"/>
    </source>
</evidence>
<keyword evidence="7" id="KW-1133">Transmembrane helix</keyword>
<dbReference type="GO" id="GO:0003723">
    <property type="term" value="F:RNA binding"/>
    <property type="evidence" value="ECO:0007669"/>
    <property type="project" value="InterPro"/>
</dbReference>
<evidence type="ECO:0000256" key="7">
    <source>
        <dbReference type="SAM" id="Phobius"/>
    </source>
</evidence>
<keyword evidence="7" id="KW-0812">Transmembrane</keyword>
<feature type="transmembrane region" description="Helical" evidence="7">
    <location>
        <begin position="6"/>
        <end position="22"/>
    </location>
</feature>
<comment type="caution">
    <text evidence="9">The sequence shown here is derived from an EMBL/GenBank/DDBJ whole genome shotgun (WGS) entry which is preliminary data.</text>
</comment>
<evidence type="ECO:0000256" key="3">
    <source>
        <dbReference type="ARBA" id="ARBA00022694"/>
    </source>
</evidence>
<protein>
    <recommendedName>
        <fullName evidence="2">tRNA pseudouridine(55) synthase</fullName>
        <ecNumber evidence="2">5.4.99.25</ecNumber>
    </recommendedName>
</protein>
<gene>
    <name evidence="9" type="ORF">PGAL8A_00477100</name>
</gene>
<dbReference type="InterPro" id="IPR020103">
    <property type="entry name" value="PsdUridine_synth_cat_dom_sf"/>
</dbReference>
<reference evidence="9" key="1">
    <citation type="submission" date="2015-04" db="EMBL/GenBank/DDBJ databases">
        <authorList>
            <consortium name="Pathogen Informatics"/>
        </authorList>
    </citation>
    <scope>NUCLEOTIDE SEQUENCE [LARGE SCALE GENOMIC DNA]</scope>
    <source>
        <strain evidence="9">8A</strain>
    </source>
</reference>
<organism evidence="9 10">
    <name type="scientific">Plasmodium gallinaceum</name>
    <dbReference type="NCBI Taxonomy" id="5849"/>
    <lineage>
        <taxon>Eukaryota</taxon>
        <taxon>Sar</taxon>
        <taxon>Alveolata</taxon>
        <taxon>Apicomplexa</taxon>
        <taxon>Aconoidasida</taxon>
        <taxon>Haemosporida</taxon>
        <taxon>Plasmodiidae</taxon>
        <taxon>Plasmodium</taxon>
        <taxon>Plasmodium (Haemamoeba)</taxon>
    </lineage>
</organism>
<dbReference type="Gene3D" id="3.30.2350.10">
    <property type="entry name" value="Pseudouridine synthase"/>
    <property type="match status" value="1"/>
</dbReference>
<feature type="compositionally biased region" description="Basic and acidic residues" evidence="6">
    <location>
        <begin position="258"/>
        <end position="269"/>
    </location>
</feature>
<dbReference type="Proteomes" id="UP000220797">
    <property type="component" value="Unassembled WGS sequence"/>
</dbReference>
<dbReference type="InterPro" id="IPR002501">
    <property type="entry name" value="PsdUridine_synth_N"/>
</dbReference>
<dbReference type="AlphaFoldDB" id="A0A1J1GY54"/>
<dbReference type="Pfam" id="PF01509">
    <property type="entry name" value="TruB_N"/>
    <property type="match status" value="1"/>
</dbReference>
<feature type="coiled-coil region" evidence="5">
    <location>
        <begin position="141"/>
        <end position="168"/>
    </location>
</feature>
<dbReference type="PANTHER" id="PTHR13767">
    <property type="entry name" value="TRNA-PSEUDOURIDINE SYNTHASE"/>
    <property type="match status" value="1"/>
</dbReference>
<dbReference type="PANTHER" id="PTHR13767:SF2">
    <property type="entry name" value="PSEUDOURIDYLATE SYNTHASE TRUB1"/>
    <property type="match status" value="1"/>
</dbReference>
<keyword evidence="3" id="KW-0819">tRNA processing</keyword>
<dbReference type="InterPro" id="IPR014780">
    <property type="entry name" value="tRNA_psdUridine_synth_TruB"/>
</dbReference>
<evidence type="ECO:0000313" key="9">
    <source>
        <dbReference type="EMBL" id="CRG97192.1"/>
    </source>
</evidence>